<comment type="subcellular location">
    <subcellularLocation>
        <location evidence="3">Cytoplasm</location>
    </subcellularLocation>
    <subcellularLocation>
        <location evidence="2">Nucleus</location>
    </subcellularLocation>
</comment>
<feature type="domain" description="Transcription factor Iwr1" evidence="11">
    <location>
        <begin position="212"/>
        <end position="278"/>
    </location>
</feature>
<dbReference type="EMBL" id="SGPL01000001">
    <property type="protein sequence ID" value="THH21575.1"/>
    <property type="molecule type" value="Genomic_DNA"/>
</dbReference>
<accession>A0A4S4M8V7</accession>
<dbReference type="Pfam" id="PF08574">
    <property type="entry name" value="Iwr1"/>
    <property type="match status" value="1"/>
</dbReference>
<feature type="region of interest" description="Disordered" evidence="10">
    <location>
        <begin position="78"/>
        <end position="114"/>
    </location>
</feature>
<dbReference type="AlphaFoldDB" id="A0A4S4M8V7"/>
<comment type="similarity">
    <text evidence="4">Belongs to the IWR1/SLC7A6OS family.</text>
</comment>
<feature type="compositionally biased region" description="Low complexity" evidence="10">
    <location>
        <begin position="242"/>
        <end position="252"/>
    </location>
</feature>
<evidence type="ECO:0000313" key="12">
    <source>
        <dbReference type="EMBL" id="THH21575.1"/>
    </source>
</evidence>
<protein>
    <recommendedName>
        <fullName evidence="5">Probable RNA polymerase II nuclear localization protein SLC7A6OS</fullName>
    </recommendedName>
</protein>
<keyword evidence="13" id="KW-1185">Reference proteome</keyword>
<sequence length="317" mass="35885">MQTSSQIMNATQQPYTILRIKRKRTDEPLDALVVESRVRRKKTRGGVDVFQFAETVEPNEWDDERRARELQNRISALARERPSRAVQAGKEARPKADTGRQYTVITQEEQQSRPRIPVAPPQVMSAKELERQQQQTFKLYDAVLASEAVPSQPPSEMDPEMEKFQSLLKDYLTVHDITPDIPPTPASNLPASGATLVPVQIPPPPRPSEDRDYVWDVFYHRTGASKGYENAVNVGTLTGLPASFTESYSSGSESEEEDEADEDSNAEDFYRNDYPDEETDSEGIDEFHEHSDYDDIIATEDEDRQWQFGPGLHGAEP</sequence>
<dbReference type="GO" id="GO:0015031">
    <property type="term" value="P:protein transport"/>
    <property type="evidence" value="ECO:0007669"/>
    <property type="project" value="UniProtKB-KW"/>
</dbReference>
<evidence type="ECO:0000256" key="1">
    <source>
        <dbReference type="ARBA" id="ARBA00003202"/>
    </source>
</evidence>
<dbReference type="GO" id="GO:0005634">
    <property type="term" value="C:nucleus"/>
    <property type="evidence" value="ECO:0007669"/>
    <property type="project" value="UniProtKB-SubCell"/>
</dbReference>
<name>A0A4S4M8V7_9AGAM</name>
<dbReference type="GO" id="GO:0032502">
    <property type="term" value="P:developmental process"/>
    <property type="evidence" value="ECO:0007669"/>
    <property type="project" value="TreeGrafter"/>
</dbReference>
<keyword evidence="6" id="KW-0813">Transport</keyword>
<proteinExistence type="inferred from homology"/>
<evidence type="ECO:0000256" key="2">
    <source>
        <dbReference type="ARBA" id="ARBA00004123"/>
    </source>
</evidence>
<evidence type="ECO:0000256" key="9">
    <source>
        <dbReference type="ARBA" id="ARBA00023242"/>
    </source>
</evidence>
<feature type="region of interest" description="Disordered" evidence="10">
    <location>
        <begin position="186"/>
        <end position="209"/>
    </location>
</feature>
<gene>
    <name evidence="12" type="ORF">EW146_g48</name>
</gene>
<evidence type="ECO:0000256" key="4">
    <source>
        <dbReference type="ARBA" id="ARBA00010218"/>
    </source>
</evidence>
<evidence type="ECO:0000259" key="11">
    <source>
        <dbReference type="Pfam" id="PF08574"/>
    </source>
</evidence>
<evidence type="ECO:0000256" key="10">
    <source>
        <dbReference type="SAM" id="MobiDB-lite"/>
    </source>
</evidence>
<comment type="caution">
    <text evidence="12">The sequence shown here is derived from an EMBL/GenBank/DDBJ whole genome shotgun (WGS) entry which is preliminary data.</text>
</comment>
<dbReference type="GO" id="GO:0005737">
    <property type="term" value="C:cytoplasm"/>
    <property type="evidence" value="ECO:0007669"/>
    <property type="project" value="UniProtKB-SubCell"/>
</dbReference>
<dbReference type="InterPro" id="IPR013883">
    <property type="entry name" value="TF_Iwr1_dom"/>
</dbReference>
<dbReference type="OrthoDB" id="6255506at2759"/>
<comment type="function">
    <text evidence="1">Directs RNA polymerase II nuclear import.</text>
</comment>
<reference evidence="12 13" key="1">
    <citation type="submission" date="2019-02" db="EMBL/GenBank/DDBJ databases">
        <title>Genome sequencing of the rare red list fungi Bondarzewia mesenterica.</title>
        <authorList>
            <person name="Buettner E."/>
            <person name="Kellner H."/>
        </authorList>
    </citation>
    <scope>NUCLEOTIDE SEQUENCE [LARGE SCALE GENOMIC DNA]</scope>
    <source>
        <strain evidence="12 13">DSM 108281</strain>
    </source>
</reference>
<evidence type="ECO:0000256" key="3">
    <source>
        <dbReference type="ARBA" id="ARBA00004496"/>
    </source>
</evidence>
<dbReference type="InterPro" id="IPR040218">
    <property type="entry name" value="SLC7A6OS"/>
</dbReference>
<feature type="compositionally biased region" description="Acidic residues" evidence="10">
    <location>
        <begin position="275"/>
        <end position="284"/>
    </location>
</feature>
<keyword evidence="9" id="KW-0539">Nucleus</keyword>
<evidence type="ECO:0000256" key="5">
    <source>
        <dbReference type="ARBA" id="ARBA00017036"/>
    </source>
</evidence>
<feature type="compositionally biased region" description="Acidic residues" evidence="10">
    <location>
        <begin position="294"/>
        <end position="303"/>
    </location>
</feature>
<evidence type="ECO:0000256" key="8">
    <source>
        <dbReference type="ARBA" id="ARBA00022927"/>
    </source>
</evidence>
<feature type="region of interest" description="Disordered" evidence="10">
    <location>
        <begin position="242"/>
        <end position="317"/>
    </location>
</feature>
<evidence type="ECO:0000256" key="6">
    <source>
        <dbReference type="ARBA" id="ARBA00022448"/>
    </source>
</evidence>
<dbReference type="PANTHER" id="PTHR31196">
    <property type="entry name" value="RNA POLYMERASE II NUCLEAR LOCALIZATION PROTEIN SLC7A6OS-RELATED"/>
    <property type="match status" value="1"/>
</dbReference>
<keyword evidence="7" id="KW-0963">Cytoplasm</keyword>
<evidence type="ECO:0000256" key="7">
    <source>
        <dbReference type="ARBA" id="ARBA00022490"/>
    </source>
</evidence>
<dbReference type="Proteomes" id="UP000310158">
    <property type="component" value="Unassembled WGS sequence"/>
</dbReference>
<organism evidence="12 13">
    <name type="scientific">Bondarzewia mesenterica</name>
    <dbReference type="NCBI Taxonomy" id="1095465"/>
    <lineage>
        <taxon>Eukaryota</taxon>
        <taxon>Fungi</taxon>
        <taxon>Dikarya</taxon>
        <taxon>Basidiomycota</taxon>
        <taxon>Agaricomycotina</taxon>
        <taxon>Agaricomycetes</taxon>
        <taxon>Russulales</taxon>
        <taxon>Bondarzewiaceae</taxon>
        <taxon>Bondarzewia</taxon>
    </lineage>
</organism>
<dbReference type="PANTHER" id="PTHR31196:SF2">
    <property type="entry name" value="RNA POLYMERASE II NUCLEAR LOCALIZATION PROTEIN SLC7A6OS-RELATED"/>
    <property type="match status" value="1"/>
</dbReference>
<feature type="compositionally biased region" description="Acidic residues" evidence="10">
    <location>
        <begin position="253"/>
        <end position="266"/>
    </location>
</feature>
<feature type="compositionally biased region" description="Polar residues" evidence="10">
    <location>
        <begin position="100"/>
        <end position="109"/>
    </location>
</feature>
<keyword evidence="8" id="KW-0653">Protein transport</keyword>
<evidence type="ECO:0000313" key="13">
    <source>
        <dbReference type="Proteomes" id="UP000310158"/>
    </source>
</evidence>